<gene>
    <name evidence="3" type="primary">LOC118348156</name>
</gene>
<organism evidence="2 3">
    <name type="scientific">Juglans regia</name>
    <name type="common">English walnut</name>
    <dbReference type="NCBI Taxonomy" id="51240"/>
    <lineage>
        <taxon>Eukaryota</taxon>
        <taxon>Viridiplantae</taxon>
        <taxon>Streptophyta</taxon>
        <taxon>Embryophyta</taxon>
        <taxon>Tracheophyta</taxon>
        <taxon>Spermatophyta</taxon>
        <taxon>Magnoliopsida</taxon>
        <taxon>eudicotyledons</taxon>
        <taxon>Gunneridae</taxon>
        <taxon>Pentapetalae</taxon>
        <taxon>rosids</taxon>
        <taxon>fabids</taxon>
        <taxon>Fagales</taxon>
        <taxon>Juglandaceae</taxon>
        <taxon>Juglans</taxon>
    </lineage>
</organism>
<dbReference type="KEGG" id="jre:118348156"/>
<keyword evidence="2" id="KW-1185">Reference proteome</keyword>
<evidence type="ECO:0000313" key="3">
    <source>
        <dbReference type="RefSeq" id="XP_035545040.1"/>
    </source>
</evidence>
<dbReference type="AlphaFoldDB" id="A0A6P9E9Y8"/>
<dbReference type="RefSeq" id="XP_035545040.1">
    <property type="nucleotide sequence ID" value="XM_035689147.1"/>
</dbReference>
<protein>
    <submittedName>
        <fullName evidence="3">Uncharacterized protein LOC118348156</fullName>
    </submittedName>
</protein>
<feature type="domain" description="Reverse transcriptase zinc-binding" evidence="1">
    <location>
        <begin position="50"/>
        <end position="122"/>
    </location>
</feature>
<name>A0A6P9E9Y8_JUGRE</name>
<dbReference type="InterPro" id="IPR026960">
    <property type="entry name" value="RVT-Znf"/>
</dbReference>
<accession>A0A6P9E9Y8</accession>
<dbReference type="OrthoDB" id="1110547at2759"/>
<dbReference type="GeneID" id="118348156"/>
<dbReference type="Proteomes" id="UP000235220">
    <property type="component" value="Chromosome 4"/>
</dbReference>
<proteinExistence type="predicted"/>
<evidence type="ECO:0000259" key="1">
    <source>
        <dbReference type="Pfam" id="PF13966"/>
    </source>
</evidence>
<evidence type="ECO:0000313" key="2">
    <source>
        <dbReference type="Proteomes" id="UP000235220"/>
    </source>
</evidence>
<reference evidence="3" key="1">
    <citation type="submission" date="2025-08" db="UniProtKB">
        <authorList>
            <consortium name="RefSeq"/>
        </authorList>
    </citation>
    <scope>IDENTIFICATION</scope>
    <source>
        <tissue evidence="3">Leaves</tissue>
    </source>
</reference>
<sequence length="317" mass="35592">MTSEVISISPGEREDKLVWQFTTNGIYTVKSRYHLSKELECDLEGETSVKAKEKQAWKTIWKLRVTAATKMFLWRACNEALPLLANMRRREVVEHSSCLVCKQEPETPGHVLWGCIAAKDVWGQGVMKVQKLSFQSDLIFDIWSRLIEILSSEELDEVAVTMRGIWSRRNNVIHGKEFKHPTPVHQHAKAELVSYREALTEDLEVKLTAPDAAVNSKEERIGIGVLIRDHHGLVIGGLRANRTLKGIPFDAEANGLLLAAAYKKIFDEESKLGDITGSGLGTTDEEVGVGTQNDIVTQSRLLGNEEYFRSCYLVNCP</sequence>
<dbReference type="InParanoid" id="A0A6P9E9Y8"/>
<dbReference type="Pfam" id="PF13966">
    <property type="entry name" value="zf-RVT"/>
    <property type="match status" value="1"/>
</dbReference>